<sequence length="184" mass="19999">MVNNNGHLSLSIFNAVPADSGLYCVYARNQMGFSGVEAFLNLMPAAPVPFEIQLPAAIAAAIDNAAIDGQLNNFPNIANPAPDNIVVNDVHPQLHMLAIEWYPEKNPVPMDGQVGGSKNLKRVFVEESDNSSEDQSTKRLKLSLEEETTHQETNLSLPPPSQVDLNPITPQPSVQEENSDDLNT</sequence>
<evidence type="ECO:0000313" key="2">
    <source>
        <dbReference type="EMBL" id="CAD2161291.1"/>
    </source>
</evidence>
<reference evidence="2 3" key="1">
    <citation type="submission" date="2020-08" db="EMBL/GenBank/DDBJ databases">
        <authorList>
            <person name="Koutsovoulos G."/>
            <person name="Danchin GJ E."/>
        </authorList>
    </citation>
    <scope>NUCLEOTIDE SEQUENCE [LARGE SCALE GENOMIC DNA]</scope>
</reference>
<accession>A0A6V7UM19</accession>
<feature type="region of interest" description="Disordered" evidence="1">
    <location>
        <begin position="126"/>
        <end position="184"/>
    </location>
</feature>
<dbReference type="InterPro" id="IPR036179">
    <property type="entry name" value="Ig-like_dom_sf"/>
</dbReference>
<gene>
    <name evidence="2" type="ORF">MENT_LOCUS14747</name>
</gene>
<dbReference type="SUPFAM" id="SSF48726">
    <property type="entry name" value="Immunoglobulin"/>
    <property type="match status" value="1"/>
</dbReference>
<evidence type="ECO:0000313" key="3">
    <source>
        <dbReference type="Proteomes" id="UP000580250"/>
    </source>
</evidence>
<dbReference type="EMBL" id="CAJEWN010000084">
    <property type="protein sequence ID" value="CAD2161291.1"/>
    <property type="molecule type" value="Genomic_DNA"/>
</dbReference>
<dbReference type="Proteomes" id="UP000580250">
    <property type="component" value="Unassembled WGS sequence"/>
</dbReference>
<protein>
    <submittedName>
        <fullName evidence="2">Uncharacterized protein</fullName>
    </submittedName>
</protein>
<proteinExistence type="predicted"/>
<name>A0A6V7UM19_MELEN</name>
<comment type="caution">
    <text evidence="2">The sequence shown here is derived from an EMBL/GenBank/DDBJ whole genome shotgun (WGS) entry which is preliminary data.</text>
</comment>
<organism evidence="2 3">
    <name type="scientific">Meloidogyne enterolobii</name>
    <name type="common">Root-knot nematode worm</name>
    <name type="synonym">Meloidogyne mayaguensis</name>
    <dbReference type="NCBI Taxonomy" id="390850"/>
    <lineage>
        <taxon>Eukaryota</taxon>
        <taxon>Metazoa</taxon>
        <taxon>Ecdysozoa</taxon>
        <taxon>Nematoda</taxon>
        <taxon>Chromadorea</taxon>
        <taxon>Rhabditida</taxon>
        <taxon>Tylenchina</taxon>
        <taxon>Tylenchomorpha</taxon>
        <taxon>Tylenchoidea</taxon>
        <taxon>Meloidogynidae</taxon>
        <taxon>Meloidogyninae</taxon>
        <taxon>Meloidogyne</taxon>
    </lineage>
</organism>
<evidence type="ECO:0000256" key="1">
    <source>
        <dbReference type="SAM" id="MobiDB-lite"/>
    </source>
</evidence>
<dbReference type="AlphaFoldDB" id="A0A6V7UM19"/>